<evidence type="ECO:0008006" key="3">
    <source>
        <dbReference type="Google" id="ProtNLM"/>
    </source>
</evidence>
<evidence type="ECO:0000313" key="1">
    <source>
        <dbReference type="EMBL" id="MFD2188511.1"/>
    </source>
</evidence>
<protein>
    <recommendedName>
        <fullName evidence="3">Esterase</fullName>
    </recommendedName>
</protein>
<dbReference type="RefSeq" id="WP_378321544.1">
    <property type="nucleotide sequence ID" value="NZ_JBHUHY010000017.1"/>
</dbReference>
<accession>A0ABW5B2Z7</accession>
<name>A0ABW5B2Z7_9FLAO</name>
<dbReference type="SUPFAM" id="SSF53474">
    <property type="entry name" value="alpha/beta-Hydrolases"/>
    <property type="match status" value="1"/>
</dbReference>
<dbReference type="InterPro" id="IPR029058">
    <property type="entry name" value="AB_hydrolase_fold"/>
</dbReference>
<dbReference type="Proteomes" id="UP001597344">
    <property type="component" value="Unassembled WGS sequence"/>
</dbReference>
<evidence type="ECO:0000313" key="2">
    <source>
        <dbReference type="Proteomes" id="UP001597344"/>
    </source>
</evidence>
<proteinExistence type="predicted"/>
<organism evidence="1 2">
    <name type="scientific">Aquimarina celericrescens</name>
    <dbReference type="NCBI Taxonomy" id="1964542"/>
    <lineage>
        <taxon>Bacteria</taxon>
        <taxon>Pseudomonadati</taxon>
        <taxon>Bacteroidota</taxon>
        <taxon>Flavobacteriia</taxon>
        <taxon>Flavobacteriales</taxon>
        <taxon>Flavobacteriaceae</taxon>
        <taxon>Aquimarina</taxon>
    </lineage>
</organism>
<keyword evidence="2" id="KW-1185">Reference proteome</keyword>
<reference evidence="2" key="1">
    <citation type="journal article" date="2019" name="Int. J. Syst. Evol. Microbiol.">
        <title>The Global Catalogue of Microorganisms (GCM) 10K type strain sequencing project: providing services to taxonomists for standard genome sequencing and annotation.</title>
        <authorList>
            <consortium name="The Broad Institute Genomics Platform"/>
            <consortium name="The Broad Institute Genome Sequencing Center for Infectious Disease"/>
            <person name="Wu L."/>
            <person name="Ma J."/>
        </authorList>
    </citation>
    <scope>NUCLEOTIDE SEQUENCE [LARGE SCALE GENOMIC DNA]</scope>
    <source>
        <strain evidence="2">DT92</strain>
    </source>
</reference>
<sequence>MKIVFFNLCCAVFLFVTLLGYSQNTLILKKGIVVDSLLVPNTNNDFSIYLPKSFEMNKNWPVLFGFDSQRRASNLTRLYREAAEEFGYIVAVSNFAEGQDLKEKAMYVSTFMDYIFSVFPIQKDRVYVTGIDQDAKLMSLLPALNNEEVFGVIAIGDSHYYNSKIKIAKNFSYFGVLNVNNFRYRDFIKNKEYLKRKAIEADVLTYEGTSDYPFPKLLKKPLSTFSLQAMLKGRIPKDSTWVRNLFQHELNEAVKELNQGRFVNAYEELKRVRAKFRLFLDTSSLLEKEKQIKKSRGYKKQKRLKSKYANQESFFRYTYLLSLKEDVAEEKYENLGWWQYQMSELDTLASKNEKYAQNMVLRVKGFLKNAISEYKQTLSEKRKNFEKKMFLSILSTIVDKKDFESYREIISLSAQDQDYQTALFYLEKLLVNEFTDMDALYNIEGTLALRMSKEYNDLIKKYLGTSKYFFSN</sequence>
<dbReference type="EMBL" id="JBHUHY010000017">
    <property type="protein sequence ID" value="MFD2188511.1"/>
    <property type="molecule type" value="Genomic_DNA"/>
</dbReference>
<comment type="caution">
    <text evidence="1">The sequence shown here is derived from an EMBL/GenBank/DDBJ whole genome shotgun (WGS) entry which is preliminary data.</text>
</comment>
<gene>
    <name evidence="1" type="ORF">ACFSJT_17020</name>
</gene>
<dbReference type="Gene3D" id="3.40.50.1820">
    <property type="entry name" value="alpha/beta hydrolase"/>
    <property type="match status" value="1"/>
</dbReference>